<name>A0A180GN15_PUCT1</name>
<feature type="compositionally biased region" description="Basic and acidic residues" evidence="1">
    <location>
        <begin position="47"/>
        <end position="56"/>
    </location>
</feature>
<evidence type="ECO:0000313" key="2">
    <source>
        <dbReference type="EMBL" id="OAV94196.1"/>
    </source>
</evidence>
<dbReference type="AlphaFoldDB" id="A0A180GN15"/>
<dbReference type="EMBL" id="ADAS02000042">
    <property type="protein sequence ID" value="OAV94196.1"/>
    <property type="molecule type" value="Genomic_DNA"/>
</dbReference>
<keyword evidence="4" id="KW-1185">Reference proteome</keyword>
<reference evidence="2" key="1">
    <citation type="submission" date="2009-11" db="EMBL/GenBank/DDBJ databases">
        <authorList>
            <consortium name="The Broad Institute Genome Sequencing Platform"/>
            <person name="Ward D."/>
            <person name="Feldgarden M."/>
            <person name="Earl A."/>
            <person name="Young S.K."/>
            <person name="Zeng Q."/>
            <person name="Koehrsen M."/>
            <person name="Alvarado L."/>
            <person name="Berlin A."/>
            <person name="Bochicchio J."/>
            <person name="Borenstein D."/>
            <person name="Chapman S.B."/>
            <person name="Chen Z."/>
            <person name="Engels R."/>
            <person name="Freedman E."/>
            <person name="Gellesch M."/>
            <person name="Goldberg J."/>
            <person name="Griggs A."/>
            <person name="Gujja S."/>
            <person name="Heilman E."/>
            <person name="Heiman D."/>
            <person name="Hepburn T."/>
            <person name="Howarth C."/>
            <person name="Jen D."/>
            <person name="Larson L."/>
            <person name="Lewis B."/>
            <person name="Mehta T."/>
            <person name="Park D."/>
            <person name="Pearson M."/>
            <person name="Roberts A."/>
            <person name="Saif S."/>
            <person name="Shea T."/>
            <person name="Shenoy N."/>
            <person name="Sisk P."/>
            <person name="Stolte C."/>
            <person name="Sykes S."/>
            <person name="Thomson T."/>
            <person name="Walk T."/>
            <person name="White J."/>
            <person name="Yandava C."/>
            <person name="Izard J."/>
            <person name="Baranova O.V."/>
            <person name="Blanton J.M."/>
            <person name="Tanner A.C."/>
            <person name="Dewhirst F.E."/>
            <person name="Haas B."/>
            <person name="Nusbaum C."/>
            <person name="Birren B."/>
        </authorList>
    </citation>
    <scope>NUCLEOTIDE SEQUENCE [LARGE SCALE GENOMIC DNA]</scope>
    <source>
        <strain evidence="2">1-1 BBBD Race 1</strain>
    </source>
</reference>
<proteinExistence type="predicted"/>
<reference evidence="2" key="2">
    <citation type="submission" date="2016-05" db="EMBL/GenBank/DDBJ databases">
        <title>Comparative analysis highlights variable genome content of wheat rusts and divergence of the mating loci.</title>
        <authorList>
            <person name="Cuomo C.A."/>
            <person name="Bakkeren G."/>
            <person name="Szabo L."/>
            <person name="Khalil H."/>
            <person name="Joly D."/>
            <person name="Goldberg J."/>
            <person name="Young S."/>
            <person name="Zeng Q."/>
            <person name="Fellers J."/>
        </authorList>
    </citation>
    <scope>NUCLEOTIDE SEQUENCE [LARGE SCALE GENOMIC DNA]</scope>
    <source>
        <strain evidence="2">1-1 BBBD Race 1</strain>
    </source>
</reference>
<reference evidence="3" key="4">
    <citation type="submission" date="2025-05" db="UniProtKB">
        <authorList>
            <consortium name="EnsemblFungi"/>
        </authorList>
    </citation>
    <scope>IDENTIFICATION</scope>
    <source>
        <strain evidence="3">isolate 1-1 / race 1 (BBBD)</strain>
    </source>
</reference>
<organism evidence="2">
    <name type="scientific">Puccinia triticina (isolate 1-1 / race 1 (BBBD))</name>
    <name type="common">Brown leaf rust fungus</name>
    <dbReference type="NCBI Taxonomy" id="630390"/>
    <lineage>
        <taxon>Eukaryota</taxon>
        <taxon>Fungi</taxon>
        <taxon>Dikarya</taxon>
        <taxon>Basidiomycota</taxon>
        <taxon>Pucciniomycotina</taxon>
        <taxon>Pucciniomycetes</taxon>
        <taxon>Pucciniales</taxon>
        <taxon>Pucciniaceae</taxon>
        <taxon>Puccinia</taxon>
    </lineage>
</organism>
<sequence>MAPVNRSPSSIATRSSGLGPNAGSSSNAAGKRVAVASSPTGSDDEQETVRASRDSTPHISSTSRAIPAPVADPVDEEEPAPDFSYAMDNWNRENITKNAYLRFPEGFRLTSSGGNYRDWLKDVQEMADFNLDYKEYYFKDFSRHRVDKIAQAIL</sequence>
<evidence type="ECO:0000313" key="3">
    <source>
        <dbReference type="EnsemblFungi" id="PTTG_27059-t43_1-p1"/>
    </source>
</evidence>
<evidence type="ECO:0000313" key="4">
    <source>
        <dbReference type="Proteomes" id="UP000005240"/>
    </source>
</evidence>
<dbReference type="Proteomes" id="UP000005240">
    <property type="component" value="Unassembled WGS sequence"/>
</dbReference>
<dbReference type="VEuPathDB" id="FungiDB:PTTG_27059"/>
<protein>
    <submittedName>
        <fullName evidence="2 3">Uncharacterized protein</fullName>
    </submittedName>
</protein>
<dbReference type="EnsemblFungi" id="PTTG_27059-t43_1">
    <property type="protein sequence ID" value="PTTG_27059-t43_1-p1"/>
    <property type="gene ID" value="PTTG_27059"/>
</dbReference>
<evidence type="ECO:0000256" key="1">
    <source>
        <dbReference type="SAM" id="MobiDB-lite"/>
    </source>
</evidence>
<reference evidence="3 4" key="3">
    <citation type="journal article" date="2017" name="G3 (Bethesda)">
        <title>Comparative analysis highlights variable genome content of wheat rusts and divergence of the mating loci.</title>
        <authorList>
            <person name="Cuomo C.A."/>
            <person name="Bakkeren G."/>
            <person name="Khalil H.B."/>
            <person name="Panwar V."/>
            <person name="Joly D."/>
            <person name="Linning R."/>
            <person name="Sakthikumar S."/>
            <person name="Song X."/>
            <person name="Adiconis X."/>
            <person name="Fan L."/>
            <person name="Goldberg J.M."/>
            <person name="Levin J.Z."/>
            <person name="Young S."/>
            <person name="Zeng Q."/>
            <person name="Anikster Y."/>
            <person name="Bruce M."/>
            <person name="Wang M."/>
            <person name="Yin C."/>
            <person name="McCallum B."/>
            <person name="Szabo L.J."/>
            <person name="Hulbert S."/>
            <person name="Chen X."/>
            <person name="Fellers J.P."/>
        </authorList>
    </citation>
    <scope>NUCLEOTIDE SEQUENCE</scope>
    <source>
        <strain evidence="3">isolate 1-1 / race 1 (BBBD)</strain>
        <strain evidence="4">Isolate 1-1 / race 1 (BBBD)</strain>
    </source>
</reference>
<accession>A0A180GN15</accession>
<gene>
    <name evidence="2" type="ORF">PTTG_27059</name>
</gene>
<feature type="compositionally biased region" description="Polar residues" evidence="1">
    <location>
        <begin position="1"/>
        <end position="28"/>
    </location>
</feature>
<feature type="region of interest" description="Disordered" evidence="1">
    <location>
        <begin position="1"/>
        <end position="84"/>
    </location>
</feature>